<dbReference type="GO" id="GO:0015074">
    <property type="term" value="P:DNA integration"/>
    <property type="evidence" value="ECO:0007669"/>
    <property type="project" value="InterPro"/>
</dbReference>
<evidence type="ECO:0000256" key="4">
    <source>
        <dbReference type="SAM" id="MobiDB-lite"/>
    </source>
</evidence>
<dbReference type="Gene3D" id="1.10.443.10">
    <property type="entry name" value="Intergrase catalytic core"/>
    <property type="match status" value="1"/>
</dbReference>
<evidence type="ECO:0000256" key="3">
    <source>
        <dbReference type="ARBA" id="ARBA00022843"/>
    </source>
</evidence>
<dbReference type="Pfam" id="PF12012">
    <property type="entry name" value="DUF3504"/>
    <property type="match status" value="1"/>
</dbReference>
<dbReference type="AlphaFoldDB" id="A0AAU9Y638"/>
<dbReference type="PANTHER" id="PTHR46963:SF2">
    <property type="match status" value="1"/>
</dbReference>
<organism evidence="6 7">
    <name type="scientific">Pocillopora meandrina</name>
    <dbReference type="NCBI Taxonomy" id="46732"/>
    <lineage>
        <taxon>Eukaryota</taxon>
        <taxon>Metazoa</taxon>
        <taxon>Cnidaria</taxon>
        <taxon>Anthozoa</taxon>
        <taxon>Hexacorallia</taxon>
        <taxon>Scleractinia</taxon>
        <taxon>Astrocoeniina</taxon>
        <taxon>Pocilloporidae</taxon>
        <taxon>Pocillopora</taxon>
    </lineage>
</organism>
<dbReference type="Proteomes" id="UP001159428">
    <property type="component" value="Unassembled WGS sequence"/>
</dbReference>
<feature type="compositionally biased region" description="Polar residues" evidence="4">
    <location>
        <begin position="248"/>
        <end position="265"/>
    </location>
</feature>
<keyword evidence="2" id="KW-0597">Phosphoprotein</keyword>
<feature type="region of interest" description="Disordered" evidence="4">
    <location>
        <begin position="14"/>
        <end position="33"/>
    </location>
</feature>
<gene>
    <name evidence="6" type="ORF">PMEA_00011799</name>
</gene>
<dbReference type="GO" id="GO:0003677">
    <property type="term" value="F:DNA binding"/>
    <property type="evidence" value="ECO:0007669"/>
    <property type="project" value="InterPro"/>
</dbReference>
<feature type="non-terminal residue" evidence="6">
    <location>
        <position position="273"/>
    </location>
</feature>
<keyword evidence="1" id="KW-1017">Isopeptide bond</keyword>
<evidence type="ECO:0000256" key="1">
    <source>
        <dbReference type="ARBA" id="ARBA00022499"/>
    </source>
</evidence>
<dbReference type="PANTHER" id="PTHR46963">
    <property type="entry name" value="SIMILAR TO RIKEN CDNA E130308A19"/>
    <property type="match status" value="1"/>
</dbReference>
<keyword evidence="3" id="KW-0832">Ubl conjugation</keyword>
<sequence>MKNVQFEQTRKALQSKQRDLKRKGMGNKPNASAALSEEDIQVLFEKDLLGSSTAEALLNTVLFNNIIHFGLLGCKEHRQMCWGDVQLCRNFHRAGYLEFNERQTKTRSRNNPRNVRAIAPKMFSVPNNQKRLVKAYKVYAEKRPAEMETNDAPFTLTVLNRHSKKNQLWTLPYEKRPCPVKAYKAYAEKRAAEMGTNDAPFTLTLLNVKSGNNDVPPTDIMQLSGHKNVQSVTRYSNVSQKQQLNMSHTLTGTSSREIAPQSGSSIPEKRKHE</sequence>
<feature type="region of interest" description="Disordered" evidence="4">
    <location>
        <begin position="248"/>
        <end position="273"/>
    </location>
</feature>
<proteinExistence type="predicted"/>
<comment type="caution">
    <text evidence="6">The sequence shown here is derived from an EMBL/GenBank/DDBJ whole genome shotgun (WGS) entry which is preliminary data.</text>
</comment>
<feature type="domain" description="ZMYM2-like/QRICH1 C-terminal" evidence="5">
    <location>
        <begin position="38"/>
        <end position="169"/>
    </location>
</feature>
<dbReference type="InterPro" id="IPR042838">
    <property type="entry name" value="KIAA1958"/>
</dbReference>
<dbReference type="InterPro" id="IPR021893">
    <property type="entry name" value="ZMYM2-like_C"/>
</dbReference>
<keyword evidence="7" id="KW-1185">Reference proteome</keyword>
<accession>A0AAU9Y638</accession>
<evidence type="ECO:0000313" key="6">
    <source>
        <dbReference type="EMBL" id="CAH3169353.1"/>
    </source>
</evidence>
<evidence type="ECO:0000259" key="5">
    <source>
        <dbReference type="Pfam" id="PF12012"/>
    </source>
</evidence>
<dbReference type="EMBL" id="CALNXJ010000207">
    <property type="protein sequence ID" value="CAH3169353.1"/>
    <property type="molecule type" value="Genomic_DNA"/>
</dbReference>
<protein>
    <recommendedName>
        <fullName evidence="5">ZMYM2-like/QRICH1 C-terminal domain-containing protein</fullName>
    </recommendedName>
</protein>
<dbReference type="InterPro" id="IPR013762">
    <property type="entry name" value="Integrase-like_cat_sf"/>
</dbReference>
<evidence type="ECO:0000313" key="7">
    <source>
        <dbReference type="Proteomes" id="UP001159428"/>
    </source>
</evidence>
<reference evidence="6 7" key="1">
    <citation type="submission" date="2022-05" db="EMBL/GenBank/DDBJ databases">
        <authorList>
            <consortium name="Genoscope - CEA"/>
            <person name="William W."/>
        </authorList>
    </citation>
    <scope>NUCLEOTIDE SEQUENCE [LARGE SCALE GENOMIC DNA]</scope>
</reference>
<name>A0AAU9Y638_9CNID</name>
<evidence type="ECO:0000256" key="2">
    <source>
        <dbReference type="ARBA" id="ARBA00022553"/>
    </source>
</evidence>
<dbReference type="GO" id="GO:0006310">
    <property type="term" value="P:DNA recombination"/>
    <property type="evidence" value="ECO:0007669"/>
    <property type="project" value="InterPro"/>
</dbReference>